<protein>
    <recommendedName>
        <fullName evidence="9">Farnesyl pyrophosphate synthase</fullName>
    </recommendedName>
</protein>
<evidence type="ECO:0000256" key="2">
    <source>
        <dbReference type="ARBA" id="ARBA00022679"/>
    </source>
</evidence>
<evidence type="ECO:0000313" key="8">
    <source>
        <dbReference type="Proteomes" id="UP000466442"/>
    </source>
</evidence>
<accession>A0A8S9XCP4</accession>
<keyword evidence="4" id="KW-0460">Magnesium</keyword>
<dbReference type="EMBL" id="WIXP02000008">
    <property type="protein sequence ID" value="KAF6206840.1"/>
    <property type="molecule type" value="Genomic_DNA"/>
</dbReference>
<comment type="pathway">
    <text evidence="5">Pheromone biosynthesis.</text>
</comment>
<proteinExistence type="inferred from homology"/>
<dbReference type="GO" id="GO:0046872">
    <property type="term" value="F:metal ion binding"/>
    <property type="evidence" value="ECO:0007669"/>
    <property type="project" value="UniProtKB-KW"/>
</dbReference>
<dbReference type="InterPro" id="IPR008949">
    <property type="entry name" value="Isoprenoid_synthase_dom_sf"/>
</dbReference>
<evidence type="ECO:0000256" key="1">
    <source>
        <dbReference type="ARBA" id="ARBA00001946"/>
    </source>
</evidence>
<evidence type="ECO:0000256" key="6">
    <source>
        <dbReference type="RuleBase" id="RU004466"/>
    </source>
</evidence>
<sequence>MFPTKRVSGIVKLLHTAKRNRPKLNKRVPNGCLFAPLQNGRQITHSHPLDDEAEYRRFLREDLLAECEYFVRDLPLYRNNMVRMLKYTVPAFHPCWTYGPELVYRFVAPKEIQTRENLTKCRILRCCVELKFACSAVIDDIADASDMRQGKPSWRMEGASTAVFDGMFLDTLPYFLLKKHFKKAKGYVRMHETLSRASMDLIIGESLDTISQKNIDALSGKTYSDIVRYKAGRFVSMQAALGMLHAGILDEELLQKAENIFCDTGELIQIWDDFCDYYCSSSQTGKPSCDLKNAGTTWASSVALEYFSEAEKITFNECYGSEDPDKMETVRLLYDKIDLPNIYVEFMQNRRMLCKRKIEDLQHVGLQEACNSWLHWLLGDV</sequence>
<evidence type="ECO:0000313" key="7">
    <source>
        <dbReference type="EMBL" id="KAF6206840.1"/>
    </source>
</evidence>
<dbReference type="SUPFAM" id="SSF48576">
    <property type="entry name" value="Terpenoid synthases"/>
    <property type="match status" value="1"/>
</dbReference>
<comment type="cofactor">
    <cofactor evidence="1">
        <name>Mg(2+)</name>
        <dbReference type="ChEBI" id="CHEBI:18420"/>
    </cofactor>
</comment>
<evidence type="ECO:0000256" key="3">
    <source>
        <dbReference type="ARBA" id="ARBA00022723"/>
    </source>
</evidence>
<dbReference type="GO" id="GO:0004161">
    <property type="term" value="F:dimethylallyltranstransferase activity"/>
    <property type="evidence" value="ECO:0007669"/>
    <property type="project" value="TreeGrafter"/>
</dbReference>
<organism evidence="7 8">
    <name type="scientific">Apolygus lucorum</name>
    <name type="common">Small green plant bug</name>
    <name type="synonym">Lygocoris lucorum</name>
    <dbReference type="NCBI Taxonomy" id="248454"/>
    <lineage>
        <taxon>Eukaryota</taxon>
        <taxon>Metazoa</taxon>
        <taxon>Ecdysozoa</taxon>
        <taxon>Arthropoda</taxon>
        <taxon>Hexapoda</taxon>
        <taxon>Insecta</taxon>
        <taxon>Pterygota</taxon>
        <taxon>Neoptera</taxon>
        <taxon>Paraneoptera</taxon>
        <taxon>Hemiptera</taxon>
        <taxon>Heteroptera</taxon>
        <taxon>Panheteroptera</taxon>
        <taxon>Cimicomorpha</taxon>
        <taxon>Miridae</taxon>
        <taxon>Mirini</taxon>
        <taxon>Apolygus</taxon>
    </lineage>
</organism>
<evidence type="ECO:0000256" key="4">
    <source>
        <dbReference type="ARBA" id="ARBA00022842"/>
    </source>
</evidence>
<comment type="similarity">
    <text evidence="6">Belongs to the FPP/GGPP synthase family.</text>
</comment>
<dbReference type="CDD" id="cd00867">
    <property type="entry name" value="Trans_IPPS"/>
    <property type="match status" value="1"/>
</dbReference>
<dbReference type="OrthoDB" id="10257492at2759"/>
<evidence type="ECO:0008006" key="9">
    <source>
        <dbReference type="Google" id="ProtNLM"/>
    </source>
</evidence>
<dbReference type="PANTHER" id="PTHR11525">
    <property type="entry name" value="FARNESYL-PYROPHOSPHATE SYNTHETASE"/>
    <property type="match status" value="1"/>
</dbReference>
<dbReference type="GO" id="GO:0045337">
    <property type="term" value="P:farnesyl diphosphate biosynthetic process"/>
    <property type="evidence" value="ECO:0007669"/>
    <property type="project" value="TreeGrafter"/>
</dbReference>
<dbReference type="GO" id="GO:0042811">
    <property type="term" value="P:pheromone biosynthetic process"/>
    <property type="evidence" value="ECO:0007669"/>
    <property type="project" value="UniProtKB-ARBA"/>
</dbReference>
<dbReference type="Proteomes" id="UP000466442">
    <property type="component" value="Unassembled WGS sequence"/>
</dbReference>
<gene>
    <name evidence="7" type="ORF">GE061_018076</name>
</gene>
<dbReference type="Gene3D" id="1.10.600.10">
    <property type="entry name" value="Farnesyl Diphosphate Synthase"/>
    <property type="match status" value="1"/>
</dbReference>
<evidence type="ECO:0000256" key="5">
    <source>
        <dbReference type="ARBA" id="ARBA00033740"/>
    </source>
</evidence>
<dbReference type="InterPro" id="IPR039702">
    <property type="entry name" value="FPS1-like"/>
</dbReference>
<dbReference type="PANTHER" id="PTHR11525:SF0">
    <property type="entry name" value="FARNESYL PYROPHOSPHATE SYNTHASE"/>
    <property type="match status" value="1"/>
</dbReference>
<reference evidence="7" key="1">
    <citation type="journal article" date="2021" name="Mol. Ecol. Resour.">
        <title>Apolygus lucorum genome provides insights into omnivorousness and mesophyll feeding.</title>
        <authorList>
            <person name="Liu Y."/>
            <person name="Liu H."/>
            <person name="Wang H."/>
            <person name="Huang T."/>
            <person name="Liu B."/>
            <person name="Yang B."/>
            <person name="Yin L."/>
            <person name="Li B."/>
            <person name="Zhang Y."/>
            <person name="Zhang S."/>
            <person name="Jiang F."/>
            <person name="Zhang X."/>
            <person name="Ren Y."/>
            <person name="Wang B."/>
            <person name="Wang S."/>
            <person name="Lu Y."/>
            <person name="Wu K."/>
            <person name="Fan W."/>
            <person name="Wang G."/>
        </authorList>
    </citation>
    <scope>NUCLEOTIDE SEQUENCE</scope>
    <source>
        <strain evidence="7">12Hb</strain>
    </source>
</reference>
<dbReference type="Pfam" id="PF00348">
    <property type="entry name" value="polyprenyl_synt"/>
    <property type="match status" value="1"/>
</dbReference>
<name>A0A8S9XCP4_APOLU</name>
<keyword evidence="8" id="KW-1185">Reference proteome</keyword>
<dbReference type="InterPro" id="IPR000092">
    <property type="entry name" value="Polyprenyl_synt"/>
</dbReference>
<keyword evidence="3" id="KW-0479">Metal-binding</keyword>
<comment type="caution">
    <text evidence="7">The sequence shown here is derived from an EMBL/GenBank/DDBJ whole genome shotgun (WGS) entry which is preliminary data.</text>
</comment>
<dbReference type="AlphaFoldDB" id="A0A8S9XCP4"/>
<dbReference type="GO" id="GO:0004337">
    <property type="term" value="F:(2E,6E)-farnesyl diphosphate synthase activity"/>
    <property type="evidence" value="ECO:0007669"/>
    <property type="project" value="TreeGrafter"/>
</dbReference>
<dbReference type="GO" id="GO:0005737">
    <property type="term" value="C:cytoplasm"/>
    <property type="evidence" value="ECO:0007669"/>
    <property type="project" value="TreeGrafter"/>
</dbReference>
<keyword evidence="2 6" id="KW-0808">Transferase</keyword>